<dbReference type="EMBL" id="KN833700">
    <property type="protein sequence ID" value="KIK26720.1"/>
    <property type="molecule type" value="Genomic_DNA"/>
</dbReference>
<reference evidence="2" key="2">
    <citation type="submission" date="2015-01" db="EMBL/GenBank/DDBJ databases">
        <title>Evolutionary Origins and Diversification of the Mycorrhizal Mutualists.</title>
        <authorList>
            <consortium name="DOE Joint Genome Institute"/>
            <consortium name="Mycorrhizal Genomics Consortium"/>
            <person name="Kohler A."/>
            <person name="Kuo A."/>
            <person name="Nagy L.G."/>
            <person name="Floudas D."/>
            <person name="Copeland A."/>
            <person name="Barry K.W."/>
            <person name="Cichocki N."/>
            <person name="Veneault-Fourrey C."/>
            <person name="LaButti K."/>
            <person name="Lindquist E.A."/>
            <person name="Lipzen A."/>
            <person name="Lundell T."/>
            <person name="Morin E."/>
            <person name="Murat C."/>
            <person name="Riley R."/>
            <person name="Ohm R."/>
            <person name="Sun H."/>
            <person name="Tunlid A."/>
            <person name="Henrissat B."/>
            <person name="Grigoriev I.V."/>
            <person name="Hibbett D.S."/>
            <person name="Martin F."/>
        </authorList>
    </citation>
    <scope>NUCLEOTIDE SEQUENCE [LARGE SCALE GENOMIC DNA]</scope>
    <source>
        <strain evidence="2">441</strain>
    </source>
</reference>
<proteinExistence type="predicted"/>
<evidence type="ECO:0000313" key="1">
    <source>
        <dbReference type="EMBL" id="KIK26720.1"/>
    </source>
</evidence>
<dbReference type="AlphaFoldDB" id="A0A0C9YNT9"/>
<keyword evidence="2" id="KW-1185">Reference proteome</keyword>
<protein>
    <submittedName>
        <fullName evidence="1">Uncharacterized protein</fullName>
    </submittedName>
</protein>
<gene>
    <name evidence="1" type="ORF">PISMIDRAFT_675643</name>
</gene>
<sequence>MVSIFYAHICALLSQHHRLLPVQSGKRTQHLTGNLTTLVTNTLWLSIRPSRWH</sequence>
<name>A0A0C9YNT9_9AGAM</name>
<evidence type="ECO:0000313" key="2">
    <source>
        <dbReference type="Proteomes" id="UP000054018"/>
    </source>
</evidence>
<organism evidence="1 2">
    <name type="scientific">Pisolithus microcarpus 441</name>
    <dbReference type="NCBI Taxonomy" id="765257"/>
    <lineage>
        <taxon>Eukaryota</taxon>
        <taxon>Fungi</taxon>
        <taxon>Dikarya</taxon>
        <taxon>Basidiomycota</taxon>
        <taxon>Agaricomycotina</taxon>
        <taxon>Agaricomycetes</taxon>
        <taxon>Agaricomycetidae</taxon>
        <taxon>Boletales</taxon>
        <taxon>Sclerodermatineae</taxon>
        <taxon>Pisolithaceae</taxon>
        <taxon>Pisolithus</taxon>
    </lineage>
</organism>
<dbReference type="Proteomes" id="UP000054018">
    <property type="component" value="Unassembled WGS sequence"/>
</dbReference>
<accession>A0A0C9YNT9</accession>
<reference evidence="1 2" key="1">
    <citation type="submission" date="2014-04" db="EMBL/GenBank/DDBJ databases">
        <authorList>
            <consortium name="DOE Joint Genome Institute"/>
            <person name="Kuo A."/>
            <person name="Kohler A."/>
            <person name="Costa M.D."/>
            <person name="Nagy L.G."/>
            <person name="Floudas D."/>
            <person name="Copeland A."/>
            <person name="Barry K.W."/>
            <person name="Cichocki N."/>
            <person name="Veneault-Fourrey C."/>
            <person name="LaButti K."/>
            <person name="Lindquist E.A."/>
            <person name="Lipzen A."/>
            <person name="Lundell T."/>
            <person name="Morin E."/>
            <person name="Murat C."/>
            <person name="Sun H."/>
            <person name="Tunlid A."/>
            <person name="Henrissat B."/>
            <person name="Grigoriev I.V."/>
            <person name="Hibbett D.S."/>
            <person name="Martin F."/>
            <person name="Nordberg H.P."/>
            <person name="Cantor M.N."/>
            <person name="Hua S.X."/>
        </authorList>
    </citation>
    <scope>NUCLEOTIDE SEQUENCE [LARGE SCALE GENOMIC DNA]</scope>
    <source>
        <strain evidence="1 2">441</strain>
    </source>
</reference>
<dbReference type="HOGENOM" id="CLU_3069571_0_0_1"/>